<dbReference type="Gene3D" id="3.40.50.720">
    <property type="entry name" value="NAD(P)-binding Rossmann-like Domain"/>
    <property type="match status" value="1"/>
</dbReference>
<dbReference type="PANTHER" id="PTHR42760">
    <property type="entry name" value="SHORT-CHAIN DEHYDROGENASES/REDUCTASES FAMILY MEMBER"/>
    <property type="match status" value="1"/>
</dbReference>
<dbReference type="PRINTS" id="PR00080">
    <property type="entry name" value="SDRFAMILY"/>
</dbReference>
<dbReference type="InterPro" id="IPR002347">
    <property type="entry name" value="SDR_fam"/>
</dbReference>
<dbReference type="CDD" id="cd05233">
    <property type="entry name" value="SDR_c"/>
    <property type="match status" value="1"/>
</dbReference>
<dbReference type="PROSITE" id="PS00061">
    <property type="entry name" value="ADH_SHORT"/>
    <property type="match status" value="1"/>
</dbReference>
<dbReference type="NCBIfam" id="NF009466">
    <property type="entry name" value="PRK12826.1-2"/>
    <property type="match status" value="1"/>
</dbReference>
<dbReference type="Pfam" id="PF13561">
    <property type="entry name" value="adh_short_C2"/>
    <property type="match status" value="1"/>
</dbReference>
<dbReference type="InterPro" id="IPR036291">
    <property type="entry name" value="NAD(P)-bd_dom_sf"/>
</dbReference>
<dbReference type="FunFam" id="3.40.50.720:FF:000084">
    <property type="entry name" value="Short-chain dehydrogenase reductase"/>
    <property type="match status" value="1"/>
</dbReference>
<dbReference type="SUPFAM" id="SSF51735">
    <property type="entry name" value="NAD(P)-binding Rossmann-fold domains"/>
    <property type="match status" value="1"/>
</dbReference>
<keyword evidence="2" id="KW-0560">Oxidoreductase</keyword>
<evidence type="ECO:0000256" key="1">
    <source>
        <dbReference type="ARBA" id="ARBA00006484"/>
    </source>
</evidence>
<proteinExistence type="inferred from homology"/>
<evidence type="ECO:0000256" key="2">
    <source>
        <dbReference type="ARBA" id="ARBA00023002"/>
    </source>
</evidence>
<evidence type="ECO:0000313" key="3">
    <source>
        <dbReference type="EMBL" id="CAB4711018.1"/>
    </source>
</evidence>
<dbReference type="NCBIfam" id="NF005559">
    <property type="entry name" value="PRK07231.1"/>
    <property type="match status" value="1"/>
</dbReference>
<dbReference type="InterPro" id="IPR020904">
    <property type="entry name" value="Sc_DH/Rdtase_CS"/>
</dbReference>
<dbReference type="GO" id="GO:0016616">
    <property type="term" value="F:oxidoreductase activity, acting on the CH-OH group of donors, NAD or NADP as acceptor"/>
    <property type="evidence" value="ECO:0007669"/>
    <property type="project" value="TreeGrafter"/>
</dbReference>
<organism evidence="3">
    <name type="scientific">freshwater metagenome</name>
    <dbReference type="NCBI Taxonomy" id="449393"/>
    <lineage>
        <taxon>unclassified sequences</taxon>
        <taxon>metagenomes</taxon>
        <taxon>ecological metagenomes</taxon>
    </lineage>
</organism>
<protein>
    <submittedName>
        <fullName evidence="3">Unannotated protein</fullName>
    </submittedName>
</protein>
<gene>
    <name evidence="3" type="ORF">UFOPK2399_02000</name>
</gene>
<comment type="similarity">
    <text evidence="1">Belongs to the short-chain dehydrogenases/reductases (SDR) family.</text>
</comment>
<name>A0A6J6QQ03_9ZZZZ</name>
<dbReference type="PRINTS" id="PR00081">
    <property type="entry name" value="GDHRDH"/>
</dbReference>
<reference evidence="3" key="1">
    <citation type="submission" date="2020-05" db="EMBL/GenBank/DDBJ databases">
        <authorList>
            <person name="Chiriac C."/>
            <person name="Salcher M."/>
            <person name="Ghai R."/>
            <person name="Kavagutti S V."/>
        </authorList>
    </citation>
    <scope>NUCLEOTIDE SEQUENCE</scope>
</reference>
<dbReference type="EMBL" id="CAEZXP010000011">
    <property type="protein sequence ID" value="CAB4711018.1"/>
    <property type="molecule type" value="Genomic_DNA"/>
</dbReference>
<dbReference type="AlphaFoldDB" id="A0A6J6QQ03"/>
<accession>A0A6J6QQ03</accession>
<sequence length="269" mass="27900">MLLEGRVAVITGAGSGIGREIARTFAREGARIVGVDRSADALADLVAELARNGSEGALVRVGDVRDAASVDAAAESVVTEAGRIDILVNCAGIREIKNVYDITPEEWRAVMDINVNGLFYWCQAAARRMRESGGGTIVNLASVGGLIGLSNRPAYSASKHAVVGLTKSLSRDLAPAGIRVNALCPGVIRTAMTEAYWADERFENELASVVPLGRSGTADDVAQAALYLAGPQSAYVTGIALTVDGGWLAEKSFAVPGGSSTFSTSNDAS</sequence>
<dbReference type="PANTHER" id="PTHR42760:SF133">
    <property type="entry name" value="3-OXOACYL-[ACYL-CARRIER-PROTEIN] REDUCTASE"/>
    <property type="match status" value="1"/>
</dbReference>